<protein>
    <recommendedName>
        <fullName evidence="1">Fido domain-containing protein</fullName>
    </recommendedName>
</protein>
<evidence type="ECO:0000313" key="3">
    <source>
        <dbReference type="Proteomes" id="UP000230775"/>
    </source>
</evidence>
<gene>
    <name evidence="2" type="ORF">COT64_00465</name>
</gene>
<dbReference type="Pfam" id="PF02661">
    <property type="entry name" value="Fic"/>
    <property type="match status" value="1"/>
</dbReference>
<reference evidence="3" key="1">
    <citation type="submission" date="2017-09" db="EMBL/GenBank/DDBJ databases">
        <title>Depth-based differentiation of microbial function through sediment-hosted aquifers and enrichment of novel symbionts in the deep terrestrial subsurface.</title>
        <authorList>
            <person name="Probst A.J."/>
            <person name="Ladd B."/>
            <person name="Jarett J.K."/>
            <person name="Geller-Mcgrath D.E."/>
            <person name="Sieber C.M.K."/>
            <person name="Emerson J.B."/>
            <person name="Anantharaman K."/>
            <person name="Thomas B.C."/>
            <person name="Malmstrom R."/>
            <person name="Stieglmeier M."/>
            <person name="Klingl A."/>
            <person name="Woyke T."/>
            <person name="Ryan C.M."/>
            <person name="Banfield J.F."/>
        </authorList>
    </citation>
    <scope>NUCLEOTIDE SEQUENCE [LARGE SCALE GENOMIC DNA]</scope>
</reference>
<sequence length="147" mass="17045">MAKLDQKPRFWLTTKISKDIFNKFNHLIQFDQPIPPFHTRDKEKFESILSSVQQTFGGKLLNSTILDASAAYLNQIVRGHPFKNGNKRIAVLLTHVFLFFHGIDFTLSFKGMYNFVLLLAKESPKLANDQTKEICRKIIQNFTKEIN</sequence>
<accession>A0A2H0WSG3</accession>
<dbReference type="EMBL" id="PEZI01000010">
    <property type="protein sequence ID" value="PIS14849.1"/>
    <property type="molecule type" value="Genomic_DNA"/>
</dbReference>
<evidence type="ECO:0000259" key="1">
    <source>
        <dbReference type="PROSITE" id="PS51459"/>
    </source>
</evidence>
<dbReference type="Proteomes" id="UP000230775">
    <property type="component" value="Unassembled WGS sequence"/>
</dbReference>
<feature type="domain" description="Fido" evidence="1">
    <location>
        <begin position="16"/>
        <end position="140"/>
    </location>
</feature>
<dbReference type="SUPFAM" id="SSF140931">
    <property type="entry name" value="Fic-like"/>
    <property type="match status" value="1"/>
</dbReference>
<evidence type="ECO:0000313" key="2">
    <source>
        <dbReference type="EMBL" id="PIS14849.1"/>
    </source>
</evidence>
<dbReference type="InterPro" id="IPR036597">
    <property type="entry name" value="Fido-like_dom_sf"/>
</dbReference>
<comment type="caution">
    <text evidence="2">The sequence shown here is derived from an EMBL/GenBank/DDBJ whole genome shotgun (WGS) entry which is preliminary data.</text>
</comment>
<dbReference type="InterPro" id="IPR053737">
    <property type="entry name" value="Type_II_TA_Toxin"/>
</dbReference>
<dbReference type="InterPro" id="IPR006440">
    <property type="entry name" value="Doc"/>
</dbReference>
<dbReference type="PROSITE" id="PS51459">
    <property type="entry name" value="FIDO"/>
    <property type="match status" value="1"/>
</dbReference>
<dbReference type="NCBIfam" id="TIGR01550">
    <property type="entry name" value="DOC_P1"/>
    <property type="match status" value="1"/>
</dbReference>
<dbReference type="InterPro" id="IPR003812">
    <property type="entry name" value="Fido"/>
</dbReference>
<name>A0A2H0WSG3_9BACT</name>
<dbReference type="AlphaFoldDB" id="A0A2H0WSG3"/>
<dbReference type="GO" id="GO:0016301">
    <property type="term" value="F:kinase activity"/>
    <property type="evidence" value="ECO:0007669"/>
    <property type="project" value="InterPro"/>
</dbReference>
<organism evidence="2 3">
    <name type="scientific">Candidatus Shapirobacteria bacterium CG09_land_8_20_14_0_10_39_12</name>
    <dbReference type="NCBI Taxonomy" id="1974885"/>
    <lineage>
        <taxon>Bacteria</taxon>
        <taxon>Candidatus Shapironibacteriota</taxon>
    </lineage>
</organism>
<dbReference type="Gene3D" id="1.20.120.1870">
    <property type="entry name" value="Fic/DOC protein, Fido domain"/>
    <property type="match status" value="1"/>
</dbReference>
<proteinExistence type="predicted"/>